<accession>A0A931C6R8</accession>
<comment type="caution">
    <text evidence="1">The sequence shown here is derived from an EMBL/GenBank/DDBJ whole genome shotgun (WGS) entry which is preliminary data.</text>
</comment>
<protein>
    <submittedName>
        <fullName evidence="1">DUF4262 domain-containing protein</fullName>
    </submittedName>
</protein>
<dbReference type="Proteomes" id="UP000598146">
    <property type="component" value="Unassembled WGS sequence"/>
</dbReference>
<dbReference type="RefSeq" id="WP_196415032.1">
    <property type="nucleotide sequence ID" value="NZ_JADQTO010000007.1"/>
</dbReference>
<keyword evidence="2" id="KW-1185">Reference proteome</keyword>
<sequence>MSFRDDFFERQSEIIDEYGWAVVHVLPADDDPEETVPFAYTVGLTGFGFPELAITGLDPEAGHQILNELACRLCDDGLRLSHGQRISDLLADQEVVIVAGEATEEVFPGAALARYGDERVHLRQIVWPDLDNRYPWQRGYESLLYPQPTIGAPAPAAAARCRGFRGIPHAHGRRRPSSWSRREGS</sequence>
<evidence type="ECO:0000313" key="1">
    <source>
        <dbReference type="EMBL" id="MBG0563239.1"/>
    </source>
</evidence>
<dbReference type="InterPro" id="IPR025358">
    <property type="entry name" value="DUF4262"/>
</dbReference>
<organism evidence="1 2">
    <name type="scientific">Actinoplanes aureus</name>
    <dbReference type="NCBI Taxonomy" id="2792083"/>
    <lineage>
        <taxon>Bacteria</taxon>
        <taxon>Bacillati</taxon>
        <taxon>Actinomycetota</taxon>
        <taxon>Actinomycetes</taxon>
        <taxon>Micromonosporales</taxon>
        <taxon>Micromonosporaceae</taxon>
        <taxon>Actinoplanes</taxon>
    </lineage>
</organism>
<dbReference type="Pfam" id="PF14081">
    <property type="entry name" value="DUF4262"/>
    <property type="match status" value="1"/>
</dbReference>
<evidence type="ECO:0000313" key="2">
    <source>
        <dbReference type="Proteomes" id="UP000598146"/>
    </source>
</evidence>
<reference evidence="1" key="1">
    <citation type="submission" date="2020-11" db="EMBL/GenBank/DDBJ databases">
        <title>Isolation and identification of active actinomycetes.</title>
        <authorList>
            <person name="Sun X."/>
        </authorList>
    </citation>
    <scope>NUCLEOTIDE SEQUENCE</scope>
    <source>
        <strain evidence="1">NEAU-A11</strain>
    </source>
</reference>
<gene>
    <name evidence="1" type="ORF">I4J89_17465</name>
</gene>
<dbReference type="EMBL" id="JADQTO010000007">
    <property type="protein sequence ID" value="MBG0563239.1"/>
    <property type="molecule type" value="Genomic_DNA"/>
</dbReference>
<proteinExistence type="predicted"/>
<dbReference type="AlphaFoldDB" id="A0A931C6R8"/>
<name>A0A931C6R8_9ACTN</name>